<keyword evidence="3" id="KW-1185">Reference proteome</keyword>
<reference evidence="3" key="1">
    <citation type="submission" date="2018-12" db="EMBL/GenBank/DDBJ databases">
        <title>Tengunoibacter tsumagoiensis gen. nov., sp. nov., Dictyobacter kobayashii sp. nov., D. alpinus sp. nov., and D. joshuensis sp. nov. and description of Dictyobacteraceae fam. nov. within the order Ktedonobacterales isolated from Tengu-no-mugimeshi.</title>
        <authorList>
            <person name="Wang C.M."/>
            <person name="Zheng Y."/>
            <person name="Sakai Y."/>
            <person name="Toyoda A."/>
            <person name="Minakuchi Y."/>
            <person name="Abe K."/>
            <person name="Yokota A."/>
            <person name="Yabe S."/>
        </authorList>
    </citation>
    <scope>NUCLEOTIDE SEQUENCE [LARGE SCALE GENOMIC DNA]</scope>
    <source>
        <strain evidence="3">Uno16</strain>
    </source>
</reference>
<evidence type="ECO:0000313" key="3">
    <source>
        <dbReference type="Proteomes" id="UP000287171"/>
    </source>
</evidence>
<dbReference type="EMBL" id="BIFT01000001">
    <property type="protein sequence ID" value="GCE26681.1"/>
    <property type="molecule type" value="Genomic_DNA"/>
</dbReference>
<name>A0A402B5P6_9CHLR</name>
<evidence type="ECO:0000313" key="2">
    <source>
        <dbReference type="EMBL" id="GCE26681.1"/>
    </source>
</evidence>
<feature type="compositionally biased region" description="Polar residues" evidence="1">
    <location>
        <begin position="214"/>
        <end position="225"/>
    </location>
</feature>
<protein>
    <recommendedName>
        <fullName evidence="4">Right handed beta helix domain-containing protein</fullName>
    </recommendedName>
</protein>
<dbReference type="SUPFAM" id="SSF51126">
    <property type="entry name" value="Pectin lyase-like"/>
    <property type="match status" value="1"/>
</dbReference>
<feature type="compositionally biased region" description="Acidic residues" evidence="1">
    <location>
        <begin position="253"/>
        <end position="262"/>
    </location>
</feature>
<comment type="caution">
    <text evidence="2">The sequence shown here is derived from an EMBL/GenBank/DDBJ whole genome shotgun (WGS) entry which is preliminary data.</text>
</comment>
<sequence>MIKYLWLKSKTFHLYVLFVALLSFLLAFGGSNISHAQQQTIIPVTICDQVHLQTAINSAAGLPPVVATSVPGKTPTVVNDLSAGDTIVFQCSGTIVLTGTLVINKNLTLDANGQNVTLDGNNKVQVLSIGDKAHVVLNTFTIAHGHAALNGGGLVNYGVVQINNSVFINNSAKYGGGIWNANMVDINNSSFTDNSATYGSGIYNDGGTVSLTNSAITSGPTQSASDGLLNNGGTVNTSDSNTFSDHNSRDSDTDSDVSDEPDVSPTATAIVNP</sequence>
<evidence type="ECO:0008006" key="4">
    <source>
        <dbReference type="Google" id="ProtNLM"/>
    </source>
</evidence>
<feature type="region of interest" description="Disordered" evidence="1">
    <location>
        <begin position="214"/>
        <end position="273"/>
    </location>
</feature>
<evidence type="ECO:0000256" key="1">
    <source>
        <dbReference type="SAM" id="MobiDB-lite"/>
    </source>
</evidence>
<dbReference type="AlphaFoldDB" id="A0A402B5P6"/>
<organism evidence="2 3">
    <name type="scientific">Dictyobacter alpinus</name>
    <dbReference type="NCBI Taxonomy" id="2014873"/>
    <lineage>
        <taxon>Bacteria</taxon>
        <taxon>Bacillati</taxon>
        <taxon>Chloroflexota</taxon>
        <taxon>Ktedonobacteria</taxon>
        <taxon>Ktedonobacterales</taxon>
        <taxon>Dictyobacteraceae</taxon>
        <taxon>Dictyobacter</taxon>
    </lineage>
</organism>
<accession>A0A402B5P6</accession>
<proteinExistence type="predicted"/>
<gene>
    <name evidence="2" type="ORF">KDA_21650</name>
</gene>
<dbReference type="Proteomes" id="UP000287171">
    <property type="component" value="Unassembled WGS sequence"/>
</dbReference>
<dbReference type="InterPro" id="IPR012332">
    <property type="entry name" value="Autotransporter_pectin_lyase_C"/>
</dbReference>
<dbReference type="InterPro" id="IPR011050">
    <property type="entry name" value="Pectin_lyase_fold/virulence"/>
</dbReference>
<feature type="compositionally biased region" description="Polar residues" evidence="1">
    <location>
        <begin position="231"/>
        <end position="245"/>
    </location>
</feature>
<dbReference type="RefSeq" id="WP_126627101.1">
    <property type="nucleotide sequence ID" value="NZ_BIFT01000001.1"/>
</dbReference>
<dbReference type="Gene3D" id="2.160.20.20">
    <property type="match status" value="1"/>
</dbReference>